<dbReference type="EMBL" id="KN831790">
    <property type="protein sequence ID" value="KIM38462.1"/>
    <property type="molecule type" value="Genomic_DNA"/>
</dbReference>
<dbReference type="Gene3D" id="3.40.30.10">
    <property type="entry name" value="Glutaredoxin"/>
    <property type="match status" value="1"/>
</dbReference>
<dbReference type="Pfam" id="PF22041">
    <property type="entry name" value="GST_C_7"/>
    <property type="match status" value="1"/>
</dbReference>
<dbReference type="InterPro" id="IPR004045">
    <property type="entry name" value="Glutathione_S-Trfase_N"/>
</dbReference>
<evidence type="ECO:0000259" key="1">
    <source>
        <dbReference type="PROSITE" id="PS50404"/>
    </source>
</evidence>
<evidence type="ECO:0000313" key="2">
    <source>
        <dbReference type="EMBL" id="KIM38462.1"/>
    </source>
</evidence>
<dbReference type="HOGENOM" id="CLU_011226_4_0_1"/>
<name>A0A0C2YBS6_HEBCY</name>
<dbReference type="InterPro" id="IPR054416">
    <property type="entry name" value="GST_UstS-like_C"/>
</dbReference>
<sequence length="249" mass="27872">MTITFYDIPSTNPGRACSPNTFKARYTLNFKGIPYVTEWVEFPDIEPLCKKLGIPLTSKNAEGSDYYSLPAIYDPSTGVYLSDSLVIAEYLEKTYPGTPQVFPDNTIALQLSFVSAFYGNIGAIWDFITPAACAKLNPRSIEYYRRTRKIWLGKEMEDVAPKGEAAVAQWAQFKNGLAKVDAWYAKNGGEGPFLLGKTPSWGDITVASCLILFRIVWGKDSEEWKDISSWNEGRWAGILEALKSYEIVV</sequence>
<dbReference type="InterPro" id="IPR036282">
    <property type="entry name" value="Glutathione-S-Trfase_C_sf"/>
</dbReference>
<dbReference type="Gene3D" id="1.20.1050.10">
    <property type="match status" value="1"/>
</dbReference>
<feature type="domain" description="GST N-terminal" evidence="1">
    <location>
        <begin position="8"/>
        <end position="99"/>
    </location>
</feature>
<dbReference type="InterPro" id="IPR036249">
    <property type="entry name" value="Thioredoxin-like_sf"/>
</dbReference>
<dbReference type="SUPFAM" id="SSF52833">
    <property type="entry name" value="Thioredoxin-like"/>
    <property type="match status" value="1"/>
</dbReference>
<proteinExistence type="predicted"/>
<dbReference type="CDD" id="cd03038">
    <property type="entry name" value="GST_N_etherase_LigE"/>
    <property type="match status" value="1"/>
</dbReference>
<accession>A0A0C2YBS6</accession>
<dbReference type="AlphaFoldDB" id="A0A0C2YBS6"/>
<organism evidence="2 3">
    <name type="scientific">Hebeloma cylindrosporum</name>
    <dbReference type="NCBI Taxonomy" id="76867"/>
    <lineage>
        <taxon>Eukaryota</taxon>
        <taxon>Fungi</taxon>
        <taxon>Dikarya</taxon>
        <taxon>Basidiomycota</taxon>
        <taxon>Agaricomycotina</taxon>
        <taxon>Agaricomycetes</taxon>
        <taxon>Agaricomycetidae</taxon>
        <taxon>Agaricales</taxon>
        <taxon>Agaricineae</taxon>
        <taxon>Hymenogastraceae</taxon>
        <taxon>Hebeloma</taxon>
    </lineage>
</organism>
<reference evidence="2 3" key="1">
    <citation type="submission" date="2014-04" db="EMBL/GenBank/DDBJ databases">
        <authorList>
            <consortium name="DOE Joint Genome Institute"/>
            <person name="Kuo A."/>
            <person name="Gay G."/>
            <person name="Dore J."/>
            <person name="Kohler A."/>
            <person name="Nagy L.G."/>
            <person name="Floudas D."/>
            <person name="Copeland A."/>
            <person name="Barry K.W."/>
            <person name="Cichocki N."/>
            <person name="Veneault-Fourrey C."/>
            <person name="LaButti K."/>
            <person name="Lindquist E.A."/>
            <person name="Lipzen A."/>
            <person name="Lundell T."/>
            <person name="Morin E."/>
            <person name="Murat C."/>
            <person name="Sun H."/>
            <person name="Tunlid A."/>
            <person name="Henrissat B."/>
            <person name="Grigoriev I.V."/>
            <person name="Hibbett D.S."/>
            <person name="Martin F."/>
            <person name="Nordberg H.P."/>
            <person name="Cantor M.N."/>
            <person name="Hua S.X."/>
        </authorList>
    </citation>
    <scope>NUCLEOTIDE SEQUENCE [LARGE SCALE GENOMIC DNA]</scope>
    <source>
        <strain evidence="3">h7</strain>
    </source>
</reference>
<evidence type="ECO:0000313" key="3">
    <source>
        <dbReference type="Proteomes" id="UP000053424"/>
    </source>
</evidence>
<dbReference type="Pfam" id="PF13409">
    <property type="entry name" value="GST_N_2"/>
    <property type="match status" value="1"/>
</dbReference>
<dbReference type="Proteomes" id="UP000053424">
    <property type="component" value="Unassembled WGS sequence"/>
</dbReference>
<dbReference type="SUPFAM" id="SSF47616">
    <property type="entry name" value="GST C-terminal domain-like"/>
    <property type="match status" value="1"/>
</dbReference>
<gene>
    <name evidence="2" type="ORF">M413DRAFT_75837</name>
</gene>
<reference evidence="3" key="2">
    <citation type="submission" date="2015-01" db="EMBL/GenBank/DDBJ databases">
        <title>Evolutionary Origins and Diversification of the Mycorrhizal Mutualists.</title>
        <authorList>
            <consortium name="DOE Joint Genome Institute"/>
            <consortium name="Mycorrhizal Genomics Consortium"/>
            <person name="Kohler A."/>
            <person name="Kuo A."/>
            <person name="Nagy L.G."/>
            <person name="Floudas D."/>
            <person name="Copeland A."/>
            <person name="Barry K.W."/>
            <person name="Cichocki N."/>
            <person name="Veneault-Fourrey C."/>
            <person name="LaButti K."/>
            <person name="Lindquist E.A."/>
            <person name="Lipzen A."/>
            <person name="Lundell T."/>
            <person name="Morin E."/>
            <person name="Murat C."/>
            <person name="Riley R."/>
            <person name="Ohm R."/>
            <person name="Sun H."/>
            <person name="Tunlid A."/>
            <person name="Henrissat B."/>
            <person name="Grigoriev I.V."/>
            <person name="Hibbett D.S."/>
            <person name="Martin F."/>
        </authorList>
    </citation>
    <scope>NUCLEOTIDE SEQUENCE [LARGE SCALE GENOMIC DNA]</scope>
    <source>
        <strain evidence="3">h7</strain>
    </source>
</reference>
<dbReference type="OrthoDB" id="4951845at2759"/>
<protein>
    <recommendedName>
        <fullName evidence="1">GST N-terminal domain-containing protein</fullName>
    </recommendedName>
</protein>
<dbReference type="STRING" id="686832.A0A0C2YBS6"/>
<keyword evidence="3" id="KW-1185">Reference proteome</keyword>
<dbReference type="PROSITE" id="PS50404">
    <property type="entry name" value="GST_NTER"/>
    <property type="match status" value="1"/>
</dbReference>